<dbReference type="HAMAP" id="MF_00524">
    <property type="entry name" value="Glucokinase"/>
    <property type="match status" value="1"/>
</dbReference>
<feature type="binding site" evidence="3">
    <location>
        <begin position="29"/>
        <end position="34"/>
    </location>
    <ligand>
        <name>ATP</name>
        <dbReference type="ChEBI" id="CHEBI:30616"/>
    </ligand>
</feature>
<dbReference type="PANTHER" id="PTHR47690">
    <property type="entry name" value="GLUCOKINASE"/>
    <property type="match status" value="1"/>
</dbReference>
<dbReference type="RefSeq" id="WP_009540620.1">
    <property type="nucleotide sequence ID" value="NZ_ANHY01000008.1"/>
</dbReference>
<dbReference type="SUPFAM" id="SSF53067">
    <property type="entry name" value="Actin-like ATPase domain"/>
    <property type="match status" value="1"/>
</dbReference>
<dbReference type="GO" id="GO:0005829">
    <property type="term" value="C:cytosol"/>
    <property type="evidence" value="ECO:0007669"/>
    <property type="project" value="TreeGrafter"/>
</dbReference>
<keyword evidence="1 3" id="KW-0808">Transferase</keyword>
<keyword evidence="7" id="KW-1185">Reference proteome</keyword>
<dbReference type="GO" id="GO:0006096">
    <property type="term" value="P:glycolytic process"/>
    <property type="evidence" value="ECO:0007669"/>
    <property type="project" value="UniProtKB-UniRule"/>
</dbReference>
<feature type="compositionally biased region" description="Pro residues" evidence="5">
    <location>
        <begin position="9"/>
        <end position="22"/>
    </location>
</feature>
<organism evidence="6 7">
    <name type="scientific">Caenispirillum salinarum AK4</name>
    <dbReference type="NCBI Taxonomy" id="1238182"/>
    <lineage>
        <taxon>Bacteria</taxon>
        <taxon>Pseudomonadati</taxon>
        <taxon>Pseudomonadota</taxon>
        <taxon>Alphaproteobacteria</taxon>
        <taxon>Rhodospirillales</taxon>
        <taxon>Novispirillaceae</taxon>
        <taxon>Caenispirillum</taxon>
    </lineage>
</organism>
<keyword evidence="3" id="KW-0067">ATP-binding</keyword>
<dbReference type="Pfam" id="PF02685">
    <property type="entry name" value="Glucokinase"/>
    <property type="match status" value="1"/>
</dbReference>
<dbReference type="GO" id="GO:0004340">
    <property type="term" value="F:glucokinase activity"/>
    <property type="evidence" value="ECO:0007669"/>
    <property type="project" value="UniProtKB-UniRule"/>
</dbReference>
<dbReference type="PATRIC" id="fig|1238182.3.peg.2175"/>
<accession>K9HJM1</accession>
<evidence type="ECO:0000313" key="7">
    <source>
        <dbReference type="Proteomes" id="UP000009881"/>
    </source>
</evidence>
<dbReference type="InterPro" id="IPR043129">
    <property type="entry name" value="ATPase_NBD"/>
</dbReference>
<name>K9HJM1_9PROT</name>
<dbReference type="Proteomes" id="UP000009881">
    <property type="component" value="Unassembled WGS sequence"/>
</dbReference>
<dbReference type="EMBL" id="ANHY01000008">
    <property type="protein sequence ID" value="EKV30553.1"/>
    <property type="molecule type" value="Genomic_DNA"/>
</dbReference>
<dbReference type="GO" id="GO:0005536">
    <property type="term" value="F:D-glucose binding"/>
    <property type="evidence" value="ECO:0007669"/>
    <property type="project" value="InterPro"/>
</dbReference>
<dbReference type="OrthoDB" id="9800595at2"/>
<sequence length="338" mass="35243">MTAPHDDTPAPPVTDTTPPPARPGLGLIADIGGTNARFALVDDAGATLSPRTLLCADYDGPAEAAEAYLREIEAHQPVNRGAFCAACPVLGDRVKLTNNPWDFSVDAVRRRLKLDRLEVVNDFVANALAVPHLGADDRVRVGGGPAVERLPVAVLGPGTGLGVALLVPLGGGKVMPVATEGGHVTMPARTPREAEVLGVLRRRFDHVSAERVISGSGLVNVYQAVCGLDGATPDTDDPAELGRRAAADEDPRAREALDLMFAMLGTVAGNLALSSGALGGVAIMGGIVPRYLDLFQAGPFREAFEAKGRFRAYMRGIPVDVVTHAYPAFVGLAGLVRG</sequence>
<comment type="caution">
    <text evidence="6">The sequence shown here is derived from an EMBL/GenBank/DDBJ whole genome shotgun (WGS) entry which is preliminary data.</text>
</comment>
<comment type="subcellular location">
    <subcellularLocation>
        <location evidence="3">Cytoplasm</location>
    </subcellularLocation>
</comment>
<feature type="region of interest" description="Disordered" evidence="5">
    <location>
        <begin position="1"/>
        <end position="24"/>
    </location>
</feature>
<evidence type="ECO:0000256" key="1">
    <source>
        <dbReference type="ARBA" id="ARBA00022679"/>
    </source>
</evidence>
<dbReference type="NCBIfam" id="TIGR00749">
    <property type="entry name" value="glk"/>
    <property type="match status" value="1"/>
</dbReference>
<keyword evidence="3" id="KW-0324">Glycolysis</keyword>
<dbReference type="InterPro" id="IPR050201">
    <property type="entry name" value="Bacterial_glucokinase"/>
</dbReference>
<keyword evidence="3" id="KW-0963">Cytoplasm</keyword>
<evidence type="ECO:0000256" key="4">
    <source>
        <dbReference type="RuleBase" id="RU004046"/>
    </source>
</evidence>
<keyword evidence="2 3" id="KW-0418">Kinase</keyword>
<dbReference type="EC" id="2.7.1.2" evidence="3"/>
<comment type="catalytic activity">
    <reaction evidence="3">
        <text>D-glucose + ATP = D-glucose 6-phosphate + ADP + H(+)</text>
        <dbReference type="Rhea" id="RHEA:17825"/>
        <dbReference type="ChEBI" id="CHEBI:4167"/>
        <dbReference type="ChEBI" id="CHEBI:15378"/>
        <dbReference type="ChEBI" id="CHEBI:30616"/>
        <dbReference type="ChEBI" id="CHEBI:61548"/>
        <dbReference type="ChEBI" id="CHEBI:456216"/>
        <dbReference type="EC" id="2.7.1.2"/>
    </reaction>
</comment>
<dbReference type="InterPro" id="IPR003836">
    <property type="entry name" value="Glucokinase"/>
</dbReference>
<proteinExistence type="inferred from homology"/>
<protein>
    <recommendedName>
        <fullName evidence="3">Glucokinase</fullName>
        <ecNumber evidence="3">2.7.1.2</ecNumber>
    </recommendedName>
    <alternativeName>
        <fullName evidence="3">Glucose kinase</fullName>
    </alternativeName>
</protein>
<dbReference type="Gene3D" id="3.40.367.20">
    <property type="match status" value="1"/>
</dbReference>
<dbReference type="CDD" id="cd24008">
    <property type="entry name" value="ASKHA_NBD_GLK"/>
    <property type="match status" value="1"/>
</dbReference>
<dbReference type="STRING" id="1238182.C882_4512"/>
<reference evidence="6 7" key="1">
    <citation type="journal article" date="2013" name="Genome Announc.">
        <title>Draft Genome Sequence of an Alphaproteobacterium, Caenispirillum salinarum AK4(T), Isolated from a Solar Saltern.</title>
        <authorList>
            <person name="Khatri I."/>
            <person name="Singh A."/>
            <person name="Korpole S."/>
            <person name="Pinnaka A.K."/>
            <person name="Subramanian S."/>
        </authorList>
    </citation>
    <scope>NUCLEOTIDE SEQUENCE [LARGE SCALE GENOMIC DNA]</scope>
    <source>
        <strain evidence="6 7">AK4</strain>
    </source>
</reference>
<evidence type="ECO:0000313" key="6">
    <source>
        <dbReference type="EMBL" id="EKV30553.1"/>
    </source>
</evidence>
<gene>
    <name evidence="3" type="primary">glk</name>
    <name evidence="6" type="ORF">C882_4512</name>
</gene>
<dbReference type="GO" id="GO:0005524">
    <property type="term" value="F:ATP binding"/>
    <property type="evidence" value="ECO:0007669"/>
    <property type="project" value="UniProtKB-UniRule"/>
</dbReference>
<dbReference type="PANTHER" id="PTHR47690:SF1">
    <property type="entry name" value="GLUCOKINASE"/>
    <property type="match status" value="1"/>
</dbReference>
<dbReference type="AlphaFoldDB" id="K9HJM1"/>
<comment type="similarity">
    <text evidence="3 4">Belongs to the bacterial glucokinase family.</text>
</comment>
<dbReference type="eggNOG" id="COG0837">
    <property type="taxonomic scope" value="Bacteria"/>
</dbReference>
<keyword evidence="3" id="KW-0547">Nucleotide-binding</keyword>
<evidence type="ECO:0000256" key="3">
    <source>
        <dbReference type="HAMAP-Rule" id="MF_00524"/>
    </source>
</evidence>
<dbReference type="Gene3D" id="3.30.420.40">
    <property type="match status" value="1"/>
</dbReference>
<evidence type="ECO:0000256" key="2">
    <source>
        <dbReference type="ARBA" id="ARBA00022777"/>
    </source>
</evidence>
<evidence type="ECO:0000256" key="5">
    <source>
        <dbReference type="SAM" id="MobiDB-lite"/>
    </source>
</evidence>